<keyword evidence="1" id="KW-1133">Transmembrane helix</keyword>
<proteinExistence type="predicted"/>
<evidence type="ECO:0000313" key="2">
    <source>
        <dbReference type="EMBL" id="CAE1281494.1"/>
    </source>
</evidence>
<feature type="transmembrane region" description="Helical" evidence="1">
    <location>
        <begin position="130"/>
        <end position="148"/>
    </location>
</feature>
<evidence type="ECO:0000313" key="3">
    <source>
        <dbReference type="Proteomes" id="UP000597762"/>
    </source>
</evidence>
<dbReference type="AlphaFoldDB" id="A0A812CT10"/>
<organism evidence="2 3">
    <name type="scientific">Acanthosepion pharaonis</name>
    <name type="common">Pharaoh cuttlefish</name>
    <name type="synonym">Sepia pharaonis</name>
    <dbReference type="NCBI Taxonomy" id="158019"/>
    <lineage>
        <taxon>Eukaryota</taxon>
        <taxon>Metazoa</taxon>
        <taxon>Spiralia</taxon>
        <taxon>Lophotrochozoa</taxon>
        <taxon>Mollusca</taxon>
        <taxon>Cephalopoda</taxon>
        <taxon>Coleoidea</taxon>
        <taxon>Decapodiformes</taxon>
        <taxon>Sepiida</taxon>
        <taxon>Sepiina</taxon>
        <taxon>Sepiidae</taxon>
        <taxon>Acanthosepion</taxon>
    </lineage>
</organism>
<keyword evidence="3" id="KW-1185">Reference proteome</keyword>
<evidence type="ECO:0000256" key="1">
    <source>
        <dbReference type="SAM" id="Phobius"/>
    </source>
</evidence>
<feature type="transmembrane region" description="Helical" evidence="1">
    <location>
        <begin position="188"/>
        <end position="208"/>
    </location>
</feature>
<keyword evidence="1" id="KW-0472">Membrane</keyword>
<gene>
    <name evidence="2" type="ORF">SPHA_42913</name>
</gene>
<dbReference type="Proteomes" id="UP000597762">
    <property type="component" value="Unassembled WGS sequence"/>
</dbReference>
<feature type="transmembrane region" description="Helical" evidence="1">
    <location>
        <begin position="73"/>
        <end position="92"/>
    </location>
</feature>
<feature type="transmembrane region" description="Helical" evidence="1">
    <location>
        <begin position="215"/>
        <end position="236"/>
    </location>
</feature>
<feature type="transmembrane region" description="Helical" evidence="1">
    <location>
        <begin position="44"/>
        <end position="67"/>
    </location>
</feature>
<feature type="transmembrane region" description="Helical" evidence="1">
    <location>
        <begin position="160"/>
        <end position="182"/>
    </location>
</feature>
<keyword evidence="1" id="KW-0812">Transmembrane</keyword>
<feature type="transmembrane region" description="Helical" evidence="1">
    <location>
        <begin position="99"/>
        <end position="124"/>
    </location>
</feature>
<dbReference type="EMBL" id="CAHIKZ030002115">
    <property type="protein sequence ID" value="CAE1281494.1"/>
    <property type="molecule type" value="Genomic_DNA"/>
</dbReference>
<reference evidence="2" key="1">
    <citation type="submission" date="2021-01" db="EMBL/GenBank/DDBJ databases">
        <authorList>
            <person name="Li R."/>
            <person name="Bekaert M."/>
        </authorList>
    </citation>
    <scope>NUCLEOTIDE SEQUENCE</scope>
    <source>
        <strain evidence="2">Farmed</strain>
    </source>
</reference>
<comment type="caution">
    <text evidence="2">The sequence shown here is derived from an EMBL/GenBank/DDBJ whole genome shotgun (WGS) entry which is preliminary data.</text>
</comment>
<sequence>MNRSNVKTLLIVSFDYKGIVHHMYVPLAVTRSTKESLKKKSKPFFLPVYCPLFPLSLIFLSLSLYSIHFSLSYFLSSILLHIFILVLCLLFIPLPPHIFFSFIPVLCPLLSLSYFLLLLIALFWHTILFSLSYFLVLYLLFSHIFLFIPELCPLFSFIPVLYSLSYFLSSIPVLSCISLFLSSVHFCHLIFSSFVPVLCSNLIFSSLYSCILSSFVIFIFSSYVMLFFLSCFLMAIE</sequence>
<name>A0A812CT10_ACAPH</name>
<protein>
    <submittedName>
        <fullName evidence="2">Uncharacterized protein</fullName>
    </submittedName>
</protein>
<accession>A0A812CT10</accession>